<evidence type="ECO:0000313" key="3">
    <source>
        <dbReference type="Proteomes" id="UP000467840"/>
    </source>
</evidence>
<dbReference type="Gene3D" id="3.40.50.1820">
    <property type="entry name" value="alpha/beta hydrolase"/>
    <property type="match status" value="1"/>
</dbReference>
<dbReference type="AlphaFoldDB" id="A0A6A6KFG2"/>
<evidence type="ECO:0000256" key="1">
    <source>
        <dbReference type="SAM" id="SignalP"/>
    </source>
</evidence>
<protein>
    <submittedName>
        <fullName evidence="2">Uncharacterized protein</fullName>
    </submittedName>
</protein>
<accession>A0A6A6KFG2</accession>
<dbReference type="InterPro" id="IPR003386">
    <property type="entry name" value="LACT/PDAT_acylTrfase"/>
</dbReference>
<feature type="chain" id="PRO_5025636025" evidence="1">
    <location>
        <begin position="16"/>
        <end position="175"/>
    </location>
</feature>
<dbReference type="Proteomes" id="UP000467840">
    <property type="component" value="Chromosome 3"/>
</dbReference>
<dbReference type="GO" id="GO:0008374">
    <property type="term" value="F:O-acyltransferase activity"/>
    <property type="evidence" value="ECO:0007669"/>
    <property type="project" value="InterPro"/>
</dbReference>
<dbReference type="Pfam" id="PF02450">
    <property type="entry name" value="LCAT"/>
    <property type="match status" value="1"/>
</dbReference>
<dbReference type="PANTHER" id="PTHR11440">
    <property type="entry name" value="LECITHIN-CHOLESTEROL ACYLTRANSFERASE-RELATED"/>
    <property type="match status" value="1"/>
</dbReference>
<name>A0A6A6KFG2_HEVBR</name>
<keyword evidence="3" id="KW-1185">Reference proteome</keyword>
<reference evidence="2 3" key="1">
    <citation type="journal article" date="2020" name="Mol. Plant">
        <title>The Chromosome-Based Rubber Tree Genome Provides New Insights into Spurge Genome Evolution and Rubber Biosynthesis.</title>
        <authorList>
            <person name="Liu J."/>
            <person name="Shi C."/>
            <person name="Shi C.C."/>
            <person name="Li W."/>
            <person name="Zhang Q.J."/>
            <person name="Zhang Y."/>
            <person name="Li K."/>
            <person name="Lu H.F."/>
            <person name="Shi C."/>
            <person name="Zhu S.T."/>
            <person name="Xiao Z.Y."/>
            <person name="Nan H."/>
            <person name="Yue Y."/>
            <person name="Zhu X.G."/>
            <person name="Wu Y."/>
            <person name="Hong X.N."/>
            <person name="Fan G.Y."/>
            <person name="Tong Y."/>
            <person name="Zhang D."/>
            <person name="Mao C.L."/>
            <person name="Liu Y.L."/>
            <person name="Hao S.J."/>
            <person name="Liu W.Q."/>
            <person name="Lv M.Q."/>
            <person name="Zhang H.B."/>
            <person name="Liu Y."/>
            <person name="Hu-Tang G.R."/>
            <person name="Wang J.P."/>
            <person name="Wang J.H."/>
            <person name="Sun Y.H."/>
            <person name="Ni S.B."/>
            <person name="Chen W.B."/>
            <person name="Zhang X.C."/>
            <person name="Jiao Y.N."/>
            <person name="Eichler E.E."/>
            <person name="Li G.H."/>
            <person name="Liu X."/>
            <person name="Gao L.Z."/>
        </authorList>
    </citation>
    <scope>NUCLEOTIDE SEQUENCE [LARGE SCALE GENOMIC DNA]</scope>
    <source>
        <strain evidence="3">cv. GT1</strain>
        <tissue evidence="2">Leaf</tissue>
    </source>
</reference>
<feature type="signal peptide" evidence="1">
    <location>
        <begin position="1"/>
        <end position="15"/>
    </location>
</feature>
<sequence length="175" mass="19132">MGVLFFLHFLKWVEAPAPMGGGGGTDWCAKHIKAVMNIGGPFLGVPKAVSGFFSNEARAYAPGFLDKDVFGLQTLQQLMRMTRTWHSTMSMIPKGGDTIWGGLDWSPEVIYNCGAKKPKNNGTHTAIPNGKGASSFTEGVNYGRIISFGKDVTELHSSKIERIDFRVILPVQLRT</sequence>
<dbReference type="EMBL" id="JAAGAX010000017">
    <property type="protein sequence ID" value="KAF2287174.1"/>
    <property type="molecule type" value="Genomic_DNA"/>
</dbReference>
<evidence type="ECO:0000313" key="2">
    <source>
        <dbReference type="EMBL" id="KAF2287174.1"/>
    </source>
</evidence>
<organism evidence="2 3">
    <name type="scientific">Hevea brasiliensis</name>
    <name type="common">Para rubber tree</name>
    <name type="synonym">Siphonia brasiliensis</name>
    <dbReference type="NCBI Taxonomy" id="3981"/>
    <lineage>
        <taxon>Eukaryota</taxon>
        <taxon>Viridiplantae</taxon>
        <taxon>Streptophyta</taxon>
        <taxon>Embryophyta</taxon>
        <taxon>Tracheophyta</taxon>
        <taxon>Spermatophyta</taxon>
        <taxon>Magnoliopsida</taxon>
        <taxon>eudicotyledons</taxon>
        <taxon>Gunneridae</taxon>
        <taxon>Pentapetalae</taxon>
        <taxon>rosids</taxon>
        <taxon>fabids</taxon>
        <taxon>Malpighiales</taxon>
        <taxon>Euphorbiaceae</taxon>
        <taxon>Crotonoideae</taxon>
        <taxon>Micrandreae</taxon>
        <taxon>Hevea</taxon>
    </lineage>
</organism>
<gene>
    <name evidence="2" type="ORF">GH714_038606</name>
</gene>
<proteinExistence type="predicted"/>
<dbReference type="GO" id="GO:0006629">
    <property type="term" value="P:lipid metabolic process"/>
    <property type="evidence" value="ECO:0007669"/>
    <property type="project" value="InterPro"/>
</dbReference>
<keyword evidence="1" id="KW-0732">Signal</keyword>
<comment type="caution">
    <text evidence="2">The sequence shown here is derived from an EMBL/GenBank/DDBJ whole genome shotgun (WGS) entry which is preliminary data.</text>
</comment>
<dbReference type="InterPro" id="IPR029058">
    <property type="entry name" value="AB_hydrolase_fold"/>
</dbReference>